<dbReference type="GeneID" id="92074943"/>
<evidence type="ECO:0000256" key="1">
    <source>
        <dbReference type="ARBA" id="ARBA00004141"/>
    </source>
</evidence>
<keyword evidence="4 6" id="KW-0472">Membrane</keyword>
<dbReference type="Gene3D" id="1.20.1250.20">
    <property type="entry name" value="MFS general substrate transporter like domains"/>
    <property type="match status" value="1"/>
</dbReference>
<evidence type="ECO:0000259" key="7">
    <source>
        <dbReference type="PROSITE" id="PS50850"/>
    </source>
</evidence>
<feature type="transmembrane region" description="Helical" evidence="6">
    <location>
        <begin position="403"/>
        <end position="424"/>
    </location>
</feature>
<sequence>MAPHTTNREDELLPGTEVVFKETGELTQDELVLVPHPSNHFDDPLNWSTTWKTIIIANQFVFVFISIMTPLAIAPMTQIFEAEFHKTLPQVNMLFGAAAITLGYANFLIVPAANVFGRRPVIIICGLICILANIWQGLVTSYSSFIGARVISGLGAAANESIMPMVVSDILFVHQRGRSMTFYFWAYFMGLFIGPIISGAIASQISWRWFFWVCTMLQGVSWILTIVAHPETKYERPSQGSPSNSLFNITYQSDKPSEGQNGSDTEGRTSTPSTASQTVQIRPVGRPSREQFSIIPRMRFNYSLAKVTRDIVSPIQIFSFPIILWAAFAMGFAANCLLALNLTQAQIFGPPPYLFTPDQIGFVNFAFVVGAAIALVTAGPFADWIALRRARKNRGVLEAEFRLPALIPYVCLCLIGMTVTAVGYQRSWPWAATVIAGYMLVGIQVVGIPAIAIAYAVDCYKSLPGEIMIAATIVKNTFGFGMIFFFNDWAATGGYLAPVLTLIGHYCRDLRHWIGSVHPLRQEVPPDDQGFQAAYSVRTEESSIAMSLWPW</sequence>
<feature type="transmembrane region" description="Helical" evidence="6">
    <location>
        <begin position="184"/>
        <end position="203"/>
    </location>
</feature>
<dbReference type="InterPro" id="IPR036259">
    <property type="entry name" value="MFS_trans_sf"/>
</dbReference>
<dbReference type="Proteomes" id="UP001391051">
    <property type="component" value="Unassembled WGS sequence"/>
</dbReference>
<name>A0ABR1QI67_9PEZI</name>
<feature type="transmembrane region" description="Helical" evidence="6">
    <location>
        <begin position="209"/>
        <end position="228"/>
    </location>
</feature>
<evidence type="ECO:0000313" key="8">
    <source>
        <dbReference type="EMBL" id="KAK7956437.1"/>
    </source>
</evidence>
<dbReference type="PANTHER" id="PTHR23502">
    <property type="entry name" value="MAJOR FACILITATOR SUPERFAMILY"/>
    <property type="match status" value="1"/>
</dbReference>
<dbReference type="SUPFAM" id="SSF103473">
    <property type="entry name" value="MFS general substrate transporter"/>
    <property type="match status" value="1"/>
</dbReference>
<feature type="transmembrane region" description="Helical" evidence="6">
    <location>
        <begin position="54"/>
        <end position="73"/>
    </location>
</feature>
<gene>
    <name evidence="8" type="ORF">PG986_005659</name>
</gene>
<evidence type="ECO:0000256" key="4">
    <source>
        <dbReference type="ARBA" id="ARBA00023136"/>
    </source>
</evidence>
<feature type="transmembrane region" description="Helical" evidence="6">
    <location>
        <begin position="317"/>
        <end position="340"/>
    </location>
</feature>
<comment type="subcellular location">
    <subcellularLocation>
        <location evidence="1">Membrane</location>
        <topology evidence="1">Multi-pass membrane protein</topology>
    </subcellularLocation>
</comment>
<dbReference type="InterPro" id="IPR011701">
    <property type="entry name" value="MFS"/>
</dbReference>
<organism evidence="8 9">
    <name type="scientific">Apiospora aurea</name>
    <dbReference type="NCBI Taxonomy" id="335848"/>
    <lineage>
        <taxon>Eukaryota</taxon>
        <taxon>Fungi</taxon>
        <taxon>Dikarya</taxon>
        <taxon>Ascomycota</taxon>
        <taxon>Pezizomycotina</taxon>
        <taxon>Sordariomycetes</taxon>
        <taxon>Xylariomycetidae</taxon>
        <taxon>Amphisphaeriales</taxon>
        <taxon>Apiosporaceae</taxon>
        <taxon>Apiospora</taxon>
    </lineage>
</organism>
<reference evidence="8 9" key="1">
    <citation type="submission" date="2023-01" db="EMBL/GenBank/DDBJ databases">
        <title>Analysis of 21 Apiospora genomes using comparative genomics revels a genus with tremendous synthesis potential of carbohydrate active enzymes and secondary metabolites.</title>
        <authorList>
            <person name="Sorensen T."/>
        </authorList>
    </citation>
    <scope>NUCLEOTIDE SEQUENCE [LARGE SCALE GENOMIC DNA]</scope>
    <source>
        <strain evidence="8 9">CBS 24483</strain>
    </source>
</reference>
<dbReference type="PROSITE" id="PS50850">
    <property type="entry name" value="MFS"/>
    <property type="match status" value="1"/>
</dbReference>
<accession>A0ABR1QI67</accession>
<feature type="transmembrane region" description="Helical" evidence="6">
    <location>
        <begin position="150"/>
        <end position="172"/>
    </location>
</feature>
<evidence type="ECO:0000256" key="6">
    <source>
        <dbReference type="SAM" id="Phobius"/>
    </source>
</evidence>
<dbReference type="Pfam" id="PF07690">
    <property type="entry name" value="MFS_1"/>
    <property type="match status" value="1"/>
</dbReference>
<keyword evidence="9" id="KW-1185">Reference proteome</keyword>
<evidence type="ECO:0000256" key="3">
    <source>
        <dbReference type="ARBA" id="ARBA00022989"/>
    </source>
</evidence>
<evidence type="ECO:0000256" key="5">
    <source>
        <dbReference type="SAM" id="MobiDB-lite"/>
    </source>
</evidence>
<dbReference type="EMBL" id="JAQQWE010000004">
    <property type="protein sequence ID" value="KAK7956437.1"/>
    <property type="molecule type" value="Genomic_DNA"/>
</dbReference>
<feature type="transmembrane region" description="Helical" evidence="6">
    <location>
        <begin position="360"/>
        <end position="382"/>
    </location>
</feature>
<feature type="transmembrane region" description="Helical" evidence="6">
    <location>
        <begin position="93"/>
        <end position="113"/>
    </location>
</feature>
<keyword evidence="2 6" id="KW-0812">Transmembrane</keyword>
<feature type="compositionally biased region" description="Polar residues" evidence="5">
    <location>
        <begin position="255"/>
        <end position="280"/>
    </location>
</feature>
<dbReference type="PANTHER" id="PTHR23502:SF149">
    <property type="entry name" value="TRANSPORTER, PUTATIVE-RELATED"/>
    <property type="match status" value="1"/>
</dbReference>
<feature type="transmembrane region" description="Helical" evidence="6">
    <location>
        <begin position="430"/>
        <end position="455"/>
    </location>
</feature>
<feature type="transmembrane region" description="Helical" evidence="6">
    <location>
        <begin position="120"/>
        <end position="138"/>
    </location>
</feature>
<feature type="domain" description="Major facilitator superfamily (MFS) profile" evidence="7">
    <location>
        <begin position="55"/>
        <end position="551"/>
    </location>
</feature>
<protein>
    <recommendedName>
        <fullName evidence="7">Major facilitator superfamily (MFS) profile domain-containing protein</fullName>
    </recommendedName>
</protein>
<evidence type="ECO:0000313" key="9">
    <source>
        <dbReference type="Proteomes" id="UP001391051"/>
    </source>
</evidence>
<feature type="region of interest" description="Disordered" evidence="5">
    <location>
        <begin position="255"/>
        <end position="286"/>
    </location>
</feature>
<proteinExistence type="predicted"/>
<evidence type="ECO:0000256" key="2">
    <source>
        <dbReference type="ARBA" id="ARBA00022692"/>
    </source>
</evidence>
<dbReference type="RefSeq" id="XP_066701743.1">
    <property type="nucleotide sequence ID" value="XM_066841881.1"/>
</dbReference>
<keyword evidence="3 6" id="KW-1133">Transmembrane helix</keyword>
<dbReference type="InterPro" id="IPR020846">
    <property type="entry name" value="MFS_dom"/>
</dbReference>
<comment type="caution">
    <text evidence="8">The sequence shown here is derived from an EMBL/GenBank/DDBJ whole genome shotgun (WGS) entry which is preliminary data.</text>
</comment>